<comment type="caution">
    <text evidence="2">The sequence shown here is derived from an EMBL/GenBank/DDBJ whole genome shotgun (WGS) entry which is preliminary data.</text>
</comment>
<keyword evidence="3" id="KW-1185">Reference proteome</keyword>
<gene>
    <name evidence="2" type="ORF">LY28_00043</name>
</gene>
<reference evidence="2 3" key="1">
    <citation type="submission" date="2018-06" db="EMBL/GenBank/DDBJ databases">
        <title>Genomic Encyclopedia of Type Strains, Phase I: the one thousand microbial genomes (KMG-I) project.</title>
        <authorList>
            <person name="Kyrpides N."/>
        </authorList>
    </citation>
    <scope>NUCLEOTIDE SEQUENCE [LARGE SCALE GENOMIC DNA]</scope>
    <source>
        <strain evidence="2 3">DSM 19573</strain>
    </source>
</reference>
<protein>
    <submittedName>
        <fullName evidence="2">Uncharacterized protein</fullName>
    </submittedName>
</protein>
<feature type="compositionally biased region" description="Basic and acidic residues" evidence="1">
    <location>
        <begin position="10"/>
        <end position="20"/>
    </location>
</feature>
<dbReference type="InterPro" id="IPR059211">
    <property type="entry name" value="BOW99_gp33-like"/>
</dbReference>
<dbReference type="NCBIfam" id="NF047423">
    <property type="entry name" value="BOW99_gp33_fam"/>
    <property type="match status" value="1"/>
</dbReference>
<dbReference type="AlphaFoldDB" id="A0A318XTJ8"/>
<dbReference type="EMBL" id="QKMR01000001">
    <property type="protein sequence ID" value="PYG90163.1"/>
    <property type="molecule type" value="Genomic_DNA"/>
</dbReference>
<evidence type="ECO:0000256" key="1">
    <source>
        <dbReference type="SAM" id="MobiDB-lite"/>
    </source>
</evidence>
<sequence length="65" mass="7463">MKTKKAKTTSKNDNKAKKDVPEKKAPIVRFFLKDGTQLDTLEGVVVPVNERTETAYRMLAEMYMK</sequence>
<dbReference type="Proteomes" id="UP000248132">
    <property type="component" value="Unassembled WGS sequence"/>
</dbReference>
<name>A0A318XTJ8_9FIRM</name>
<organism evidence="2 3">
    <name type="scientific">Ruminiclostridium sufflavum DSM 19573</name>
    <dbReference type="NCBI Taxonomy" id="1121337"/>
    <lineage>
        <taxon>Bacteria</taxon>
        <taxon>Bacillati</taxon>
        <taxon>Bacillota</taxon>
        <taxon>Clostridia</taxon>
        <taxon>Eubacteriales</taxon>
        <taxon>Oscillospiraceae</taxon>
        <taxon>Ruminiclostridium</taxon>
    </lineage>
</organism>
<evidence type="ECO:0000313" key="2">
    <source>
        <dbReference type="EMBL" id="PYG90163.1"/>
    </source>
</evidence>
<accession>A0A318XTJ8</accession>
<dbReference type="RefSeq" id="WP_110460149.1">
    <property type="nucleotide sequence ID" value="NZ_QKMR01000001.1"/>
</dbReference>
<proteinExistence type="predicted"/>
<evidence type="ECO:0000313" key="3">
    <source>
        <dbReference type="Proteomes" id="UP000248132"/>
    </source>
</evidence>
<feature type="region of interest" description="Disordered" evidence="1">
    <location>
        <begin position="1"/>
        <end position="20"/>
    </location>
</feature>